<evidence type="ECO:0000313" key="1">
    <source>
        <dbReference type="EMBL" id="KLO13368.1"/>
    </source>
</evidence>
<proteinExistence type="predicted"/>
<dbReference type="InParanoid" id="A0A0H2RV70"/>
<dbReference type="Gene3D" id="2.80.10.50">
    <property type="match status" value="1"/>
</dbReference>
<dbReference type="OrthoDB" id="2649102at2759"/>
<dbReference type="EMBL" id="KQ085960">
    <property type="protein sequence ID" value="KLO13368.1"/>
    <property type="molecule type" value="Genomic_DNA"/>
</dbReference>
<evidence type="ECO:0000313" key="2">
    <source>
        <dbReference type="Proteomes" id="UP000053477"/>
    </source>
</evidence>
<dbReference type="AlphaFoldDB" id="A0A0H2RV70"/>
<keyword evidence="2" id="KW-1185">Reference proteome</keyword>
<reference evidence="1 2" key="1">
    <citation type="submission" date="2015-04" db="EMBL/GenBank/DDBJ databases">
        <title>Complete genome sequence of Schizopora paradoxa KUC8140, a cosmopolitan wood degrader in East Asia.</title>
        <authorList>
            <consortium name="DOE Joint Genome Institute"/>
            <person name="Min B."/>
            <person name="Park H."/>
            <person name="Jang Y."/>
            <person name="Kim J.-J."/>
            <person name="Kim K.H."/>
            <person name="Pangilinan J."/>
            <person name="Lipzen A."/>
            <person name="Riley R."/>
            <person name="Grigoriev I.V."/>
            <person name="Spatafora J.W."/>
            <person name="Choi I.-G."/>
        </authorList>
    </citation>
    <scope>NUCLEOTIDE SEQUENCE [LARGE SCALE GENOMIC DNA]</scope>
    <source>
        <strain evidence="1 2">KUC8140</strain>
    </source>
</reference>
<dbReference type="Proteomes" id="UP000053477">
    <property type="component" value="Unassembled WGS sequence"/>
</dbReference>
<sequence length="140" mass="15039">MATTANANVSGMIAIRGVDGKYMKVTSTEGLEFGTQKLDDTAKFEVQKHTDGKVSLKGSNGKIVNMYYIDDVKCAGPGGGVSFGIVYLAQGMVNFTVTGYQGQDGRTRYLSSQAGGESYNGSLAVKEYEDFTCRFTIQNL</sequence>
<accession>A0A0H2RV70</accession>
<dbReference type="InterPro" id="IPR008999">
    <property type="entry name" value="Actin-crosslinking"/>
</dbReference>
<name>A0A0H2RV70_9AGAM</name>
<protein>
    <submittedName>
        <fullName evidence="1">Uncharacterized protein</fullName>
    </submittedName>
</protein>
<organism evidence="1 2">
    <name type="scientific">Schizopora paradoxa</name>
    <dbReference type="NCBI Taxonomy" id="27342"/>
    <lineage>
        <taxon>Eukaryota</taxon>
        <taxon>Fungi</taxon>
        <taxon>Dikarya</taxon>
        <taxon>Basidiomycota</taxon>
        <taxon>Agaricomycotina</taxon>
        <taxon>Agaricomycetes</taxon>
        <taxon>Hymenochaetales</taxon>
        <taxon>Schizoporaceae</taxon>
        <taxon>Schizopora</taxon>
    </lineage>
</organism>
<gene>
    <name evidence="1" type="ORF">SCHPADRAFT_364540</name>
</gene>
<dbReference type="SUPFAM" id="SSF50405">
    <property type="entry name" value="Actin-crosslinking proteins"/>
    <property type="match status" value="1"/>
</dbReference>